<accession>A0AAP6JGY2</accession>
<dbReference type="Proteomes" id="UP001302316">
    <property type="component" value="Unassembled WGS sequence"/>
</dbReference>
<evidence type="ECO:0000256" key="1">
    <source>
        <dbReference type="SAM" id="Coils"/>
    </source>
</evidence>
<evidence type="ECO:0000256" key="2">
    <source>
        <dbReference type="SAM" id="SignalP"/>
    </source>
</evidence>
<name>A0AAP6JGY2_9GAMM</name>
<dbReference type="RefSeq" id="WP_346053360.1">
    <property type="nucleotide sequence ID" value="NZ_JAYGII010000061.1"/>
</dbReference>
<reference evidence="3 4" key="1">
    <citation type="submission" date="2023-12" db="EMBL/GenBank/DDBJ databases">
        <title>Whole-genome sequencing of halo(alkali)philic microorganisms from hypersaline lakes.</title>
        <authorList>
            <person name="Sorokin D.Y."/>
            <person name="Merkel A.Y."/>
            <person name="Messina E."/>
            <person name="Yakimov M."/>
        </authorList>
    </citation>
    <scope>NUCLEOTIDE SEQUENCE [LARGE SCALE GENOMIC DNA]</scope>
    <source>
        <strain evidence="3 4">AB-CW1</strain>
    </source>
</reference>
<proteinExistence type="predicted"/>
<feature type="chain" id="PRO_5042874729" evidence="2">
    <location>
        <begin position="27"/>
        <end position="418"/>
    </location>
</feature>
<dbReference type="AlphaFoldDB" id="A0AAP6JGY2"/>
<evidence type="ECO:0000313" key="4">
    <source>
        <dbReference type="Proteomes" id="UP001302316"/>
    </source>
</evidence>
<feature type="coiled-coil region" evidence="1">
    <location>
        <begin position="132"/>
        <end position="159"/>
    </location>
</feature>
<organism evidence="3 4">
    <name type="scientific">Natronospira elongata</name>
    <dbReference type="NCBI Taxonomy" id="3110268"/>
    <lineage>
        <taxon>Bacteria</taxon>
        <taxon>Pseudomonadati</taxon>
        <taxon>Pseudomonadota</taxon>
        <taxon>Gammaproteobacteria</taxon>
        <taxon>Natronospirales</taxon>
        <taxon>Natronospiraceae</taxon>
        <taxon>Natronospira</taxon>
    </lineage>
</organism>
<dbReference type="EMBL" id="JAYGII010000061">
    <property type="protein sequence ID" value="MEA5446810.1"/>
    <property type="molecule type" value="Genomic_DNA"/>
</dbReference>
<comment type="caution">
    <text evidence="3">The sequence shown here is derived from an EMBL/GenBank/DDBJ whole genome shotgun (WGS) entry which is preliminary data.</text>
</comment>
<protein>
    <submittedName>
        <fullName evidence="3">Uncharacterized protein</fullName>
    </submittedName>
</protein>
<sequence>MTVRQQKGRVALTSLLLSAIPMSAMASFDTADAYFCEACTSVNAALAHAEQYYMPELRCESAQGGETSPTIPSDPDVSVQCWSEPNQRLVLLANPDTHQLFAVEMSWTQIDATLWGPVSEHRVIPSDLQAEYADLLSEYDNYRAALAMMEEDLASLAMENEPNAASLASGSHNEVMPPWYEWNVGSPADDDTGEACPSGTALEALTDPEARSSVMEAAQLTGESRLKDQIREGTRATESRFSLVGRFFGSGGDVERGVKYGPDHRIPTSIRAPFFVSENGAASLDDPDYLQIDFSFIWSLDGDVYLQEIDFNYAESRILGERRLLAQNSTTEIQDECALERMRELGLSGLFSHIHDPVSGANFGPTPGGGGWSWGSPNAPMQPSGGCSACIHEFYQGERLILRMCARCDLFDETDDEP</sequence>
<keyword evidence="2" id="KW-0732">Signal</keyword>
<keyword evidence="4" id="KW-1185">Reference proteome</keyword>
<gene>
    <name evidence="3" type="ORF">VCB98_13365</name>
</gene>
<feature type="signal peptide" evidence="2">
    <location>
        <begin position="1"/>
        <end position="26"/>
    </location>
</feature>
<keyword evidence="1" id="KW-0175">Coiled coil</keyword>
<evidence type="ECO:0000313" key="3">
    <source>
        <dbReference type="EMBL" id="MEA5446810.1"/>
    </source>
</evidence>